<reference evidence="2" key="1">
    <citation type="submission" date="2014-07" db="EMBL/GenBank/DDBJ databases">
        <title>Identification of a novel salt tolerance gene in wild soybean by whole-genome sequencing.</title>
        <authorList>
            <person name="Lam H.-M."/>
            <person name="Qi X."/>
            <person name="Li M.-W."/>
            <person name="Liu X."/>
            <person name="Xie M."/>
            <person name="Ni M."/>
            <person name="Xu X."/>
        </authorList>
    </citation>
    <scope>NUCLEOTIDE SEQUENCE [LARGE SCALE GENOMIC DNA]</scope>
    <source>
        <tissue evidence="2">Root</tissue>
    </source>
</reference>
<feature type="region of interest" description="Disordered" evidence="1">
    <location>
        <begin position="54"/>
        <end position="74"/>
    </location>
</feature>
<dbReference type="AlphaFoldDB" id="A0A0B2SFZ4"/>
<name>A0A0B2SFZ4_GLYSO</name>
<accession>A0A0B2SFZ4</accession>
<dbReference type="Proteomes" id="UP000053555">
    <property type="component" value="Unassembled WGS sequence"/>
</dbReference>
<proteinExistence type="predicted"/>
<protein>
    <submittedName>
        <fullName evidence="2">Uncharacterized protein</fullName>
    </submittedName>
</protein>
<organism evidence="2">
    <name type="scientific">Glycine soja</name>
    <name type="common">Wild soybean</name>
    <dbReference type="NCBI Taxonomy" id="3848"/>
    <lineage>
        <taxon>Eukaryota</taxon>
        <taxon>Viridiplantae</taxon>
        <taxon>Streptophyta</taxon>
        <taxon>Embryophyta</taxon>
        <taxon>Tracheophyta</taxon>
        <taxon>Spermatophyta</taxon>
        <taxon>Magnoliopsida</taxon>
        <taxon>eudicotyledons</taxon>
        <taxon>Gunneridae</taxon>
        <taxon>Pentapetalae</taxon>
        <taxon>rosids</taxon>
        <taxon>fabids</taxon>
        <taxon>Fabales</taxon>
        <taxon>Fabaceae</taxon>
        <taxon>Papilionoideae</taxon>
        <taxon>50 kb inversion clade</taxon>
        <taxon>NPAAA clade</taxon>
        <taxon>indigoferoid/millettioid clade</taxon>
        <taxon>Phaseoleae</taxon>
        <taxon>Glycine</taxon>
        <taxon>Glycine subgen. Soja</taxon>
    </lineage>
</organism>
<evidence type="ECO:0000313" key="2">
    <source>
        <dbReference type="EMBL" id="KHN45671.1"/>
    </source>
</evidence>
<sequence length="150" mass="16701">MDRIEKHIRTIKECVTSNHPLRIYLNFSFKRGVPVFWEPWIILSVTTERDSKRVREEWPQGPGGEVVGPTSGGAESRLGGCVRESLRVELGAGRGGCRGANGCVATVHGAAREQARDGVEMKVAVAVEQREEDEFVSEEEVEKRLREVIV</sequence>
<gene>
    <name evidence="2" type="ORF">glysoja_044527</name>
</gene>
<dbReference type="EMBL" id="KN642011">
    <property type="protein sequence ID" value="KHN45671.1"/>
    <property type="molecule type" value="Genomic_DNA"/>
</dbReference>
<evidence type="ECO:0000256" key="1">
    <source>
        <dbReference type="SAM" id="MobiDB-lite"/>
    </source>
</evidence>